<sequence length="156" mass="17544">MSEGSRWDAHLDPQDILLRGASNSYVPPLWRTALEIVGGLLILYLVWLDISQNAPERLGRFWGGALGGLIGWGIVSRRVRWNSGREWAITASAIHFNNRPNISIGDLSHVRGWGHDVVLIRPDTGWMNVRLMKVENAAETRELLRNLIRSGKDVTV</sequence>
<dbReference type="HOGENOM" id="CLU_1685277_0_0_5"/>
<feature type="transmembrane region" description="Helical" evidence="1">
    <location>
        <begin position="59"/>
        <end position="75"/>
    </location>
</feature>
<gene>
    <name evidence="2" type="ORF">rosmuc_03763</name>
</gene>
<comment type="caution">
    <text evidence="2">The sequence shown here is derived from an EMBL/GenBank/DDBJ whole genome shotgun (WGS) entry which is preliminary data.</text>
</comment>
<evidence type="ECO:0000313" key="2">
    <source>
        <dbReference type="EMBL" id="KGM86352.1"/>
    </source>
</evidence>
<feature type="transmembrane region" description="Helical" evidence="1">
    <location>
        <begin position="29"/>
        <end position="47"/>
    </location>
</feature>
<evidence type="ECO:0000313" key="3">
    <source>
        <dbReference type="Proteomes" id="UP000030021"/>
    </source>
</evidence>
<protein>
    <submittedName>
        <fullName evidence="2">Uncharacterized protein</fullName>
    </submittedName>
</protein>
<dbReference type="OrthoDB" id="7742895at2"/>
<keyword evidence="1" id="KW-1133">Transmembrane helix</keyword>
<dbReference type="AlphaFoldDB" id="A0A0A0HF71"/>
<dbReference type="STRING" id="215743.ROSMUCSMR3_02744"/>
<dbReference type="PATRIC" id="fig|1288298.3.peg.3774"/>
<dbReference type="EMBL" id="AONH01000019">
    <property type="protein sequence ID" value="KGM86352.1"/>
    <property type="molecule type" value="Genomic_DNA"/>
</dbReference>
<dbReference type="Proteomes" id="UP000030021">
    <property type="component" value="Unassembled WGS sequence"/>
</dbReference>
<dbReference type="RefSeq" id="WP_037275106.1">
    <property type="nucleotide sequence ID" value="NZ_KN293984.1"/>
</dbReference>
<dbReference type="eggNOG" id="ENOG5031WEC">
    <property type="taxonomic scope" value="Bacteria"/>
</dbReference>
<evidence type="ECO:0000256" key="1">
    <source>
        <dbReference type="SAM" id="Phobius"/>
    </source>
</evidence>
<reference evidence="2 3" key="1">
    <citation type="submission" date="2013-01" db="EMBL/GenBank/DDBJ databases">
        <authorList>
            <person name="Fiebig A."/>
            <person name="Goeker M."/>
            <person name="Klenk H.-P.P."/>
        </authorList>
    </citation>
    <scope>NUCLEOTIDE SEQUENCE [LARGE SCALE GENOMIC DNA]</scope>
    <source>
        <strain evidence="2 3">DSM 17069</strain>
    </source>
</reference>
<keyword evidence="1" id="KW-0812">Transmembrane</keyword>
<name>A0A0A0HF71_9RHOB</name>
<organism evidence="2 3">
    <name type="scientific">Roseovarius mucosus DSM 17069</name>
    <dbReference type="NCBI Taxonomy" id="1288298"/>
    <lineage>
        <taxon>Bacteria</taxon>
        <taxon>Pseudomonadati</taxon>
        <taxon>Pseudomonadota</taxon>
        <taxon>Alphaproteobacteria</taxon>
        <taxon>Rhodobacterales</taxon>
        <taxon>Roseobacteraceae</taxon>
        <taxon>Roseovarius</taxon>
    </lineage>
</organism>
<keyword evidence="1" id="KW-0472">Membrane</keyword>
<proteinExistence type="predicted"/>
<accession>A0A0A0HF71</accession>